<dbReference type="EMBL" id="AOIK01000013">
    <property type="protein sequence ID" value="ELY89829.1"/>
    <property type="molecule type" value="Genomic_DNA"/>
</dbReference>
<proteinExistence type="predicted"/>
<reference evidence="1 2" key="1">
    <citation type="journal article" date="2014" name="PLoS Genet.">
        <title>Phylogenetically driven sequencing of extremely halophilic archaea reveals strategies for static and dynamic osmo-response.</title>
        <authorList>
            <person name="Becker E.A."/>
            <person name="Seitzer P.M."/>
            <person name="Tritt A."/>
            <person name="Larsen D."/>
            <person name="Krusor M."/>
            <person name="Yao A.I."/>
            <person name="Wu D."/>
            <person name="Madern D."/>
            <person name="Eisen J.A."/>
            <person name="Darling A.E."/>
            <person name="Facciotti M.T."/>
        </authorList>
    </citation>
    <scope>NUCLEOTIDE SEQUENCE [LARGE SCALE GENOMIC DNA]</scope>
    <source>
        <strain evidence="1 2">JCM 12890</strain>
    </source>
</reference>
<dbReference type="PATRIC" id="fig|1227494.3.peg.1003"/>
<organism evidence="1 2">
    <name type="scientific">Natrinema altunense (strain JCM 12890 / CGMCC 1.3731 / AJ2)</name>
    <dbReference type="NCBI Taxonomy" id="1227494"/>
    <lineage>
        <taxon>Archaea</taxon>
        <taxon>Methanobacteriati</taxon>
        <taxon>Methanobacteriota</taxon>
        <taxon>Stenosarchaea group</taxon>
        <taxon>Halobacteria</taxon>
        <taxon>Halobacteriales</taxon>
        <taxon>Natrialbaceae</taxon>
        <taxon>Natrinema</taxon>
    </lineage>
</organism>
<evidence type="ECO:0000313" key="2">
    <source>
        <dbReference type="Proteomes" id="UP000011511"/>
    </source>
</evidence>
<dbReference type="Proteomes" id="UP000011511">
    <property type="component" value="Unassembled WGS sequence"/>
</dbReference>
<comment type="caution">
    <text evidence="1">The sequence shown here is derived from an EMBL/GenBank/DDBJ whole genome shotgun (WGS) entry which is preliminary data.</text>
</comment>
<sequence length="94" mass="10286">MCIRDRYYPDRLFALRPPTEDGLDAWLETLGRADAPPIWAGREARDDEPTLYVCRDRTCSPPTHDVADALEWLGANADASGSSGTTGDESGSPF</sequence>
<gene>
    <name evidence="1" type="ORF">C485_05005</name>
</gene>
<accession>L9ZTZ4</accession>
<evidence type="ECO:0008006" key="3">
    <source>
        <dbReference type="Google" id="ProtNLM"/>
    </source>
</evidence>
<protein>
    <recommendedName>
        <fullName evidence="3">Thioredoxin domain-containing protein</fullName>
    </recommendedName>
</protein>
<evidence type="ECO:0000313" key="1">
    <source>
        <dbReference type="EMBL" id="ELY89829.1"/>
    </source>
</evidence>
<dbReference type="AlphaFoldDB" id="L9ZTZ4"/>
<name>L9ZTZ4_NATA2</name>
<keyword evidence="2" id="KW-1185">Reference proteome</keyword>